<dbReference type="EMBL" id="KK119725">
    <property type="protein sequence ID" value="KFM76545.1"/>
    <property type="molecule type" value="Genomic_DNA"/>
</dbReference>
<reference evidence="1 2" key="1">
    <citation type="submission" date="2013-11" db="EMBL/GenBank/DDBJ databases">
        <title>Genome sequencing of Stegodyphus mimosarum.</title>
        <authorList>
            <person name="Bechsgaard J."/>
        </authorList>
    </citation>
    <scope>NUCLEOTIDE SEQUENCE [LARGE SCALE GENOMIC DNA]</scope>
</reference>
<organism evidence="1 2">
    <name type="scientific">Stegodyphus mimosarum</name>
    <name type="common">African social velvet spider</name>
    <dbReference type="NCBI Taxonomy" id="407821"/>
    <lineage>
        <taxon>Eukaryota</taxon>
        <taxon>Metazoa</taxon>
        <taxon>Ecdysozoa</taxon>
        <taxon>Arthropoda</taxon>
        <taxon>Chelicerata</taxon>
        <taxon>Arachnida</taxon>
        <taxon>Araneae</taxon>
        <taxon>Araneomorphae</taxon>
        <taxon>Entelegynae</taxon>
        <taxon>Eresoidea</taxon>
        <taxon>Eresidae</taxon>
        <taxon>Stegodyphus</taxon>
    </lineage>
</organism>
<protein>
    <submittedName>
        <fullName evidence="1">Uncharacterized protein</fullName>
    </submittedName>
</protein>
<name>A0A087UGQ6_STEMI</name>
<gene>
    <name evidence="1" type="ORF">X975_06225</name>
</gene>
<evidence type="ECO:0000313" key="2">
    <source>
        <dbReference type="Proteomes" id="UP000054359"/>
    </source>
</evidence>
<feature type="non-terminal residue" evidence="1">
    <location>
        <position position="363"/>
    </location>
</feature>
<accession>A0A087UGQ6</accession>
<keyword evidence="2" id="KW-1185">Reference proteome</keyword>
<evidence type="ECO:0000313" key="1">
    <source>
        <dbReference type="EMBL" id="KFM76545.1"/>
    </source>
</evidence>
<dbReference type="Proteomes" id="UP000054359">
    <property type="component" value="Unassembled WGS sequence"/>
</dbReference>
<proteinExistence type="predicted"/>
<dbReference type="AlphaFoldDB" id="A0A087UGQ6"/>
<sequence>MYCYELVHVSPISYMVNREILHDGFSLYVGSNSSSSFNNEIYAHFQVLSTRLHKKKVGVYNLELIACIFLRFFHAVLEVKLKKVSKPNKCQNYNKLKYYRKYNNLKLQLKTELTVNQITVDIPETDKVLKGSVTNNKVVKNSPVFRVKDILEDNSSTLSSYKSCDSIKSSDTFYSCESLDDDCEGSTLERYSTQKSEADPDIFKKTSSENENIVTSNSDLWKGESSLNTVNANEIQDFYQDVRIFKYTKRKGVKCLRKETYLNLKYVPRFKPCAKKSFFLTKANFKNSQKSVIRIPAQISVITNSCLYLCTNNENYKTVLSFPRKIIPENMLKYLQVNTVVNLIIIPNVIINLSEIISMEICN</sequence>